<evidence type="ECO:0000256" key="1">
    <source>
        <dbReference type="SAM" id="MobiDB-lite"/>
    </source>
</evidence>
<feature type="compositionally biased region" description="Basic and acidic residues" evidence="1">
    <location>
        <begin position="386"/>
        <end position="409"/>
    </location>
</feature>
<evidence type="ECO:0000259" key="2">
    <source>
        <dbReference type="Pfam" id="PF23155"/>
    </source>
</evidence>
<feature type="region of interest" description="Disordered" evidence="1">
    <location>
        <begin position="366"/>
        <end position="423"/>
    </location>
</feature>
<accession>A0AAV9X8G0</accession>
<keyword evidence="4" id="KW-1185">Reference proteome</keyword>
<name>A0AAV9X8G0_9PEZI</name>
<reference evidence="3 4" key="1">
    <citation type="submission" date="2019-10" db="EMBL/GenBank/DDBJ databases">
        <authorList>
            <person name="Palmer J.M."/>
        </authorList>
    </citation>
    <scope>NUCLEOTIDE SEQUENCE [LARGE SCALE GENOMIC DNA]</scope>
    <source>
        <strain evidence="3 4">TWF694</strain>
    </source>
</reference>
<feature type="region of interest" description="Disordered" evidence="1">
    <location>
        <begin position="180"/>
        <end position="320"/>
    </location>
</feature>
<comment type="caution">
    <text evidence="3">The sequence shown here is derived from an EMBL/GenBank/DDBJ whole genome shotgun (WGS) entry which is preliminary data.</text>
</comment>
<organism evidence="3 4">
    <name type="scientific">Orbilia ellipsospora</name>
    <dbReference type="NCBI Taxonomy" id="2528407"/>
    <lineage>
        <taxon>Eukaryota</taxon>
        <taxon>Fungi</taxon>
        <taxon>Dikarya</taxon>
        <taxon>Ascomycota</taxon>
        <taxon>Pezizomycotina</taxon>
        <taxon>Orbiliomycetes</taxon>
        <taxon>Orbiliales</taxon>
        <taxon>Orbiliaceae</taxon>
        <taxon>Orbilia</taxon>
    </lineage>
</organism>
<sequence>MPVMSKRNVFTTITPLPPSISRKTVIDFFHNHEAMIDLNPLVIERHPIKAPDDASADEASCIWYSLTDKVHYLPGGIAAGNVNYTACFNDLPNGVQTHCRAPASVDIRSLWSIRGSLPGEPKEPMELGLVVPKEGLYIREDVDLRCNFILASFVKKTLKKAHSVLMDRLTASAERKEVDKALSSQFPMGGSSSTTPTPSTTATAPSTNPSRSNVSVQSASSQQQYPPIGAPIAPPGQHPAYLGHPQAPQYGYPPHDPNYPQQYPQHHSPLASPDPRISDPRFSIASSPSTDPRLSYQSVQSYSSYGSQVPPQLSPPGYPPGYGYGAPGPYPPGPPPMGYGYPQNMTYAWHPQHGWYQTSMQPVEIAGPDVAMPPSAAGDIKGVVGEGDKDKKDVKKEESKDAHDDKRLEAYPQQVRPSTFELA</sequence>
<evidence type="ECO:0000313" key="3">
    <source>
        <dbReference type="EMBL" id="KAK6538261.1"/>
    </source>
</evidence>
<feature type="domain" description="DUF7053" evidence="2">
    <location>
        <begin position="5"/>
        <end position="174"/>
    </location>
</feature>
<dbReference type="PANTHER" id="PTHR38117">
    <property type="entry name" value="NACHT AND WD40 DOMAIN PROTEIN"/>
    <property type="match status" value="1"/>
</dbReference>
<proteinExistence type="predicted"/>
<protein>
    <recommendedName>
        <fullName evidence="2">DUF7053 domain-containing protein</fullName>
    </recommendedName>
</protein>
<dbReference type="PANTHER" id="PTHR38117:SF2">
    <property type="entry name" value="NACHT AND WD40 DOMAIN PROTEIN"/>
    <property type="match status" value="1"/>
</dbReference>
<gene>
    <name evidence="3" type="ORF">TWF694_011140</name>
</gene>
<dbReference type="AlphaFoldDB" id="A0AAV9X8G0"/>
<dbReference type="Pfam" id="PF23155">
    <property type="entry name" value="DUF7053"/>
    <property type="match status" value="1"/>
</dbReference>
<dbReference type="InterPro" id="IPR055481">
    <property type="entry name" value="DUF7053"/>
</dbReference>
<dbReference type="Proteomes" id="UP001365542">
    <property type="component" value="Unassembled WGS sequence"/>
</dbReference>
<dbReference type="EMBL" id="JAVHJO010000008">
    <property type="protein sequence ID" value="KAK6538261.1"/>
    <property type="molecule type" value="Genomic_DNA"/>
</dbReference>
<feature type="compositionally biased region" description="Low complexity" evidence="1">
    <location>
        <begin position="191"/>
        <end position="227"/>
    </location>
</feature>
<feature type="compositionally biased region" description="Low complexity" evidence="1">
    <location>
        <begin position="295"/>
        <end position="309"/>
    </location>
</feature>
<feature type="compositionally biased region" description="Pro residues" evidence="1">
    <location>
        <begin position="228"/>
        <end position="237"/>
    </location>
</feature>
<evidence type="ECO:0000313" key="4">
    <source>
        <dbReference type="Proteomes" id="UP001365542"/>
    </source>
</evidence>